<dbReference type="EMBL" id="BGZK01000809">
    <property type="protein sequence ID" value="GBP61275.1"/>
    <property type="molecule type" value="Genomic_DNA"/>
</dbReference>
<accession>A0A4C1XGE4</accession>
<evidence type="ECO:0000313" key="1">
    <source>
        <dbReference type="EMBL" id="GBP61275.1"/>
    </source>
</evidence>
<dbReference type="AlphaFoldDB" id="A0A4C1XGE4"/>
<protein>
    <submittedName>
        <fullName evidence="1">Uncharacterized protein</fullName>
    </submittedName>
</protein>
<keyword evidence="2" id="KW-1185">Reference proteome</keyword>
<reference evidence="1 2" key="1">
    <citation type="journal article" date="2019" name="Commun. Biol.">
        <title>The bagworm genome reveals a unique fibroin gene that provides high tensile strength.</title>
        <authorList>
            <person name="Kono N."/>
            <person name="Nakamura H."/>
            <person name="Ohtoshi R."/>
            <person name="Tomita M."/>
            <person name="Numata K."/>
            <person name="Arakawa K."/>
        </authorList>
    </citation>
    <scope>NUCLEOTIDE SEQUENCE [LARGE SCALE GENOMIC DNA]</scope>
</reference>
<sequence length="166" mass="19265">MRDVASIVLAFDRLKSKLHRFGIVKNGTTITCRDRSRSGARKFSISPYTIRRSQTPVRDYAPYVQNGVYAGVPIYERDRVPCLRRASFVRRSTRHCCEFVGTAPGPVRLRPPAAMLRKKKHIRSSNAMQKKRVMLGYAMKEKRNKGHRARKTRPTTAVTLYRTRRW</sequence>
<proteinExistence type="predicted"/>
<comment type="caution">
    <text evidence="1">The sequence shown here is derived from an EMBL/GenBank/DDBJ whole genome shotgun (WGS) entry which is preliminary data.</text>
</comment>
<evidence type="ECO:0000313" key="2">
    <source>
        <dbReference type="Proteomes" id="UP000299102"/>
    </source>
</evidence>
<name>A0A4C1XGE4_EUMVA</name>
<gene>
    <name evidence="1" type="ORF">EVAR_52764_1</name>
</gene>
<organism evidence="1 2">
    <name type="scientific">Eumeta variegata</name>
    <name type="common">Bagworm moth</name>
    <name type="synonym">Eumeta japonica</name>
    <dbReference type="NCBI Taxonomy" id="151549"/>
    <lineage>
        <taxon>Eukaryota</taxon>
        <taxon>Metazoa</taxon>
        <taxon>Ecdysozoa</taxon>
        <taxon>Arthropoda</taxon>
        <taxon>Hexapoda</taxon>
        <taxon>Insecta</taxon>
        <taxon>Pterygota</taxon>
        <taxon>Neoptera</taxon>
        <taxon>Endopterygota</taxon>
        <taxon>Lepidoptera</taxon>
        <taxon>Glossata</taxon>
        <taxon>Ditrysia</taxon>
        <taxon>Tineoidea</taxon>
        <taxon>Psychidae</taxon>
        <taxon>Oiketicinae</taxon>
        <taxon>Eumeta</taxon>
    </lineage>
</organism>
<dbReference type="Proteomes" id="UP000299102">
    <property type="component" value="Unassembled WGS sequence"/>
</dbReference>